<keyword evidence="6" id="KW-0418">Kinase</keyword>
<dbReference type="InterPro" id="IPR003594">
    <property type="entry name" value="HATPase_dom"/>
</dbReference>
<keyword evidence="8" id="KW-0472">Membrane</keyword>
<dbReference type="Gene3D" id="3.30.450.20">
    <property type="entry name" value="PAS domain"/>
    <property type="match status" value="1"/>
</dbReference>
<proteinExistence type="predicted"/>
<feature type="domain" description="Histidine kinase" evidence="9">
    <location>
        <begin position="421"/>
        <end position="612"/>
    </location>
</feature>
<evidence type="ECO:0000256" key="5">
    <source>
        <dbReference type="ARBA" id="ARBA00022741"/>
    </source>
</evidence>
<evidence type="ECO:0000256" key="8">
    <source>
        <dbReference type="SAM" id="Phobius"/>
    </source>
</evidence>
<dbReference type="InterPro" id="IPR005467">
    <property type="entry name" value="His_kinase_dom"/>
</dbReference>
<comment type="caution">
    <text evidence="10">The sequence shown here is derived from an EMBL/GenBank/DDBJ whole genome shotgun (WGS) entry which is preliminary data.</text>
</comment>
<evidence type="ECO:0000256" key="1">
    <source>
        <dbReference type="ARBA" id="ARBA00000085"/>
    </source>
</evidence>
<dbReference type="Pfam" id="PF13424">
    <property type="entry name" value="TPR_12"/>
    <property type="match status" value="1"/>
</dbReference>
<dbReference type="GO" id="GO:0005524">
    <property type="term" value="F:ATP binding"/>
    <property type="evidence" value="ECO:0007669"/>
    <property type="project" value="UniProtKB-KW"/>
</dbReference>
<protein>
    <recommendedName>
        <fullName evidence="2">histidine kinase</fullName>
        <ecNumber evidence="2">2.7.13.3</ecNumber>
    </recommendedName>
</protein>
<evidence type="ECO:0000256" key="7">
    <source>
        <dbReference type="ARBA" id="ARBA00022840"/>
    </source>
</evidence>
<dbReference type="EC" id="2.7.13.3" evidence="2"/>
<dbReference type="SMART" id="SM00028">
    <property type="entry name" value="TPR"/>
    <property type="match status" value="2"/>
</dbReference>
<dbReference type="RefSeq" id="WP_208155301.1">
    <property type="nucleotide sequence ID" value="NZ_JAGEVF010000015.1"/>
</dbReference>
<evidence type="ECO:0000256" key="3">
    <source>
        <dbReference type="ARBA" id="ARBA00022553"/>
    </source>
</evidence>
<dbReference type="InterPro" id="IPR036890">
    <property type="entry name" value="HATPase_C_sf"/>
</dbReference>
<dbReference type="PROSITE" id="PS50109">
    <property type="entry name" value="HIS_KIN"/>
    <property type="match status" value="1"/>
</dbReference>
<gene>
    <name evidence="10" type="ORF">J4050_14415</name>
</gene>
<dbReference type="Proteomes" id="UP000676776">
    <property type="component" value="Unassembled WGS sequence"/>
</dbReference>
<reference evidence="10 11" key="1">
    <citation type="submission" date="2021-03" db="EMBL/GenBank/DDBJ databases">
        <title>Winogradskyella sp. nov., isolated from costal sediment.</title>
        <authorList>
            <person name="Gao C."/>
        </authorList>
    </citation>
    <scope>NUCLEOTIDE SEQUENCE [LARGE SCALE GENOMIC DNA]</scope>
    <source>
        <strain evidence="10 11">DF17</strain>
    </source>
</reference>
<evidence type="ECO:0000256" key="4">
    <source>
        <dbReference type="ARBA" id="ARBA00022679"/>
    </source>
</evidence>
<dbReference type="InterPro" id="IPR019734">
    <property type="entry name" value="TPR_rpt"/>
</dbReference>
<dbReference type="Gene3D" id="3.30.565.10">
    <property type="entry name" value="Histidine kinase-like ATPase, C-terminal domain"/>
    <property type="match status" value="1"/>
</dbReference>
<keyword evidence="11" id="KW-1185">Reference proteome</keyword>
<dbReference type="EMBL" id="JAGEVF010000015">
    <property type="protein sequence ID" value="MBO3117947.1"/>
    <property type="molecule type" value="Genomic_DNA"/>
</dbReference>
<evidence type="ECO:0000313" key="11">
    <source>
        <dbReference type="Proteomes" id="UP000676776"/>
    </source>
</evidence>
<feature type="transmembrane region" description="Helical" evidence="8">
    <location>
        <begin position="377"/>
        <end position="398"/>
    </location>
</feature>
<dbReference type="PANTHER" id="PTHR41523:SF8">
    <property type="entry name" value="ETHYLENE RESPONSE SENSOR PROTEIN"/>
    <property type="match status" value="1"/>
</dbReference>
<accession>A0ABS3T5C2</accession>
<dbReference type="Gene3D" id="1.25.40.10">
    <property type="entry name" value="Tetratricopeptide repeat domain"/>
    <property type="match status" value="1"/>
</dbReference>
<organism evidence="10 11">
    <name type="scientific">Winogradskyella pelagia</name>
    <dbReference type="NCBI Taxonomy" id="2819984"/>
    <lineage>
        <taxon>Bacteria</taxon>
        <taxon>Pseudomonadati</taxon>
        <taxon>Bacteroidota</taxon>
        <taxon>Flavobacteriia</taxon>
        <taxon>Flavobacteriales</taxon>
        <taxon>Flavobacteriaceae</taxon>
        <taxon>Winogradskyella</taxon>
    </lineage>
</organism>
<keyword evidence="5" id="KW-0547">Nucleotide-binding</keyword>
<dbReference type="SUPFAM" id="SSF48452">
    <property type="entry name" value="TPR-like"/>
    <property type="match status" value="2"/>
</dbReference>
<evidence type="ECO:0000259" key="9">
    <source>
        <dbReference type="PROSITE" id="PS50109"/>
    </source>
</evidence>
<dbReference type="InterPro" id="IPR011495">
    <property type="entry name" value="Sig_transdc_His_kin_sub2_dim/P"/>
</dbReference>
<evidence type="ECO:0000256" key="6">
    <source>
        <dbReference type="ARBA" id="ARBA00022777"/>
    </source>
</evidence>
<evidence type="ECO:0000313" key="10">
    <source>
        <dbReference type="EMBL" id="MBO3117947.1"/>
    </source>
</evidence>
<keyword evidence="8" id="KW-1133">Transmembrane helix</keyword>
<dbReference type="SUPFAM" id="SSF55874">
    <property type="entry name" value="ATPase domain of HSP90 chaperone/DNA topoisomerase II/histidine kinase"/>
    <property type="match status" value="1"/>
</dbReference>
<dbReference type="PANTHER" id="PTHR41523">
    <property type="entry name" value="TWO-COMPONENT SYSTEM SENSOR PROTEIN"/>
    <property type="match status" value="1"/>
</dbReference>
<keyword evidence="4" id="KW-0808">Transferase</keyword>
<dbReference type="Pfam" id="PF02518">
    <property type="entry name" value="HATPase_c"/>
    <property type="match status" value="1"/>
</dbReference>
<keyword evidence="3" id="KW-0597">Phosphoprotein</keyword>
<evidence type="ECO:0000256" key="2">
    <source>
        <dbReference type="ARBA" id="ARBA00012438"/>
    </source>
</evidence>
<keyword evidence="7 10" id="KW-0067">ATP-binding</keyword>
<comment type="catalytic activity">
    <reaction evidence="1">
        <text>ATP + protein L-histidine = ADP + protein N-phospho-L-histidine.</text>
        <dbReference type="EC" id="2.7.13.3"/>
    </reaction>
</comment>
<dbReference type="SMART" id="SM00387">
    <property type="entry name" value="HATPase_c"/>
    <property type="match status" value="1"/>
</dbReference>
<name>A0ABS3T5C2_9FLAO</name>
<keyword evidence="8" id="KW-0812">Transmembrane</keyword>
<dbReference type="Pfam" id="PF07568">
    <property type="entry name" value="HisKA_2"/>
    <property type="match status" value="1"/>
</dbReference>
<sequence length="619" mass="70722">MQKLNAQKSMENKETKDTINSLLDLTWKLKSTQPDRGLEILSRIDSINGKLVAKFKEDVVWYYYGILYRYTNKFDLSESYFNKYEAHHKQMGNKRKLAAVNLAKSNMFSDFGNYEKSAEAVAYALKMYEEISDTVGAIITRNKLGYLLSEIKQYEEALQYLNDAAKLAKRIGRKDQEANAYTNKAIIFQEKGQLDSALILYTKAYKIGEIIADDYSKFNNRYNMSSIHQQMKRMDSATYYGQKTIDLSEQMSVPSITIVAKRLMTDLQMDQGNIDQAIKIFESISTNEMKALGLRDKIQNYTVATKAYKKRRNFKKAFENLEKLKLLSDSLTGVQSRNRINELEIIYQSEKKEKQIELLDLQNQNAQLLISRKNRTILIGGIALGCILVLSIILYAIIRKYLRQKKILAIALEEKSLLLKEIHHRVKNNLQLVSSLLTLQGQSITDNVALEAINEGKSRVRSMALIHQDLYQTEDITAVSAQDYLKKLCSELFDAYNIDKDKITLSTKIEPLQIDVDSLIPIGLIINELITNSLKYAFKPGDEGRIQIQLEEEENKLKLLVADNGSGYDIDDVNSHSFGNKLIKSLILQLDGELTIDSANGTRVNVAFKDYKVSRKSKN</sequence>
<dbReference type="InterPro" id="IPR011990">
    <property type="entry name" value="TPR-like_helical_dom_sf"/>
</dbReference>